<feature type="transmembrane region" description="Helical" evidence="1">
    <location>
        <begin position="53"/>
        <end position="74"/>
    </location>
</feature>
<dbReference type="RefSeq" id="WP_259868461.1">
    <property type="nucleotide sequence ID" value="NZ_JAOALK010000031.1"/>
</dbReference>
<organism evidence="2 3">
    <name type="scientific">Aquibacillus koreensis</name>
    <dbReference type="NCBI Taxonomy" id="279446"/>
    <lineage>
        <taxon>Bacteria</taxon>
        <taxon>Bacillati</taxon>
        <taxon>Bacillota</taxon>
        <taxon>Bacilli</taxon>
        <taxon>Bacillales</taxon>
        <taxon>Bacillaceae</taxon>
        <taxon>Aquibacillus</taxon>
    </lineage>
</organism>
<sequence>MVFVVLLNRKGSTTPMYRLGIALLLSMIAAISYFPLTSLAIKETPSVTDWQGITYWIIGHLIYAFIMLIMPFRFNQKHKFLFY</sequence>
<keyword evidence="1" id="KW-0472">Membrane</keyword>
<protein>
    <submittedName>
        <fullName evidence="2">Uncharacterized protein</fullName>
    </submittedName>
</protein>
<feature type="transmembrane region" description="Helical" evidence="1">
    <location>
        <begin position="21"/>
        <end position="41"/>
    </location>
</feature>
<dbReference type="AlphaFoldDB" id="A0A9X3WK41"/>
<evidence type="ECO:0000313" key="3">
    <source>
        <dbReference type="Proteomes" id="UP001145072"/>
    </source>
</evidence>
<evidence type="ECO:0000313" key="2">
    <source>
        <dbReference type="EMBL" id="MDC3420093.1"/>
    </source>
</evidence>
<comment type="caution">
    <text evidence="2">The sequence shown here is derived from an EMBL/GenBank/DDBJ whole genome shotgun (WGS) entry which is preliminary data.</text>
</comment>
<keyword evidence="1" id="KW-0812">Transmembrane</keyword>
<keyword evidence="3" id="KW-1185">Reference proteome</keyword>
<name>A0A9X3WK41_9BACI</name>
<dbReference type="EMBL" id="JAMQJZ010000004">
    <property type="protein sequence ID" value="MDC3420093.1"/>
    <property type="molecule type" value="Genomic_DNA"/>
</dbReference>
<reference evidence="2" key="1">
    <citation type="submission" date="2022-06" db="EMBL/GenBank/DDBJ databases">
        <title>Aquibacillus sp. a new bacterium isolated from soil saline samples.</title>
        <authorList>
            <person name="Galisteo C."/>
            <person name="De La Haba R."/>
            <person name="Sanchez-Porro C."/>
            <person name="Ventosa A."/>
        </authorList>
    </citation>
    <scope>NUCLEOTIDE SEQUENCE</scope>
    <source>
        <strain evidence="2">JCM 12387</strain>
    </source>
</reference>
<dbReference type="Proteomes" id="UP001145072">
    <property type="component" value="Unassembled WGS sequence"/>
</dbReference>
<accession>A0A9X3WK41</accession>
<keyword evidence="1" id="KW-1133">Transmembrane helix</keyword>
<gene>
    <name evidence="2" type="ORF">NC661_06890</name>
</gene>
<proteinExistence type="predicted"/>
<evidence type="ECO:0000256" key="1">
    <source>
        <dbReference type="SAM" id="Phobius"/>
    </source>
</evidence>